<name>A0A7W8CSP6_9BACL</name>
<protein>
    <submittedName>
        <fullName evidence="3">Uncharacterized protein YndB with AHSA1/START domain</fullName>
    </submittedName>
</protein>
<dbReference type="Pfam" id="PF08327">
    <property type="entry name" value="AHSA1"/>
    <property type="match status" value="1"/>
</dbReference>
<comment type="caution">
    <text evidence="3">The sequence shown here is derived from an EMBL/GenBank/DDBJ whole genome shotgun (WGS) entry which is preliminary data.</text>
</comment>
<proteinExistence type="inferred from homology"/>
<dbReference type="Gene3D" id="3.30.530.20">
    <property type="match status" value="1"/>
</dbReference>
<evidence type="ECO:0000259" key="2">
    <source>
        <dbReference type="Pfam" id="PF08327"/>
    </source>
</evidence>
<dbReference type="EMBL" id="JACHHE010000003">
    <property type="protein sequence ID" value="MBB5180134.1"/>
    <property type="molecule type" value="Genomic_DNA"/>
</dbReference>
<comment type="similarity">
    <text evidence="1">Belongs to the AHA1 family.</text>
</comment>
<dbReference type="InterPro" id="IPR023393">
    <property type="entry name" value="START-like_dom_sf"/>
</dbReference>
<organism evidence="3 4">
    <name type="scientific">Planococcus koreensis</name>
    <dbReference type="NCBI Taxonomy" id="112331"/>
    <lineage>
        <taxon>Bacteria</taxon>
        <taxon>Bacillati</taxon>
        <taxon>Bacillota</taxon>
        <taxon>Bacilli</taxon>
        <taxon>Bacillales</taxon>
        <taxon>Caryophanaceae</taxon>
        <taxon>Planococcus</taxon>
    </lineage>
</organism>
<dbReference type="InterPro" id="IPR013538">
    <property type="entry name" value="ASHA1/2-like_C"/>
</dbReference>
<gene>
    <name evidence="3" type="ORF">HNQ44_001558</name>
</gene>
<dbReference type="SUPFAM" id="SSF55961">
    <property type="entry name" value="Bet v1-like"/>
    <property type="match status" value="1"/>
</dbReference>
<evidence type="ECO:0000256" key="1">
    <source>
        <dbReference type="ARBA" id="ARBA00006817"/>
    </source>
</evidence>
<evidence type="ECO:0000313" key="3">
    <source>
        <dbReference type="EMBL" id="MBB5180134.1"/>
    </source>
</evidence>
<dbReference type="AlphaFoldDB" id="A0A7W8CSP6"/>
<reference evidence="3 4" key="1">
    <citation type="submission" date="2020-08" db="EMBL/GenBank/DDBJ databases">
        <title>Genomic Encyclopedia of Type Strains, Phase IV (KMG-IV): sequencing the most valuable type-strain genomes for metagenomic binning, comparative biology and taxonomic classification.</title>
        <authorList>
            <person name="Goeker M."/>
        </authorList>
    </citation>
    <scope>NUCLEOTIDE SEQUENCE [LARGE SCALE GENOMIC DNA]</scope>
    <source>
        <strain evidence="3 4">DSM 15895</strain>
    </source>
</reference>
<evidence type="ECO:0000313" key="4">
    <source>
        <dbReference type="Proteomes" id="UP000525923"/>
    </source>
</evidence>
<sequence>MSMNNGSNGASTRIEGTELVMERFFNAPAELLYTMYTEPQHVKNWWGPNGWTTENYKMDVRPGGIWHYCMRSEDGQEAWGKAVYEKVEKPHLLTYTDKFSDEEGNDAEGFPAMKIIDEFVEEENGTRLVSRTVFDSEEDLHKVTDMGAVEGMTETFDRLEHYIEETQNNLN</sequence>
<keyword evidence="4" id="KW-1185">Reference proteome</keyword>
<accession>A0A7W8CSP6</accession>
<dbReference type="RefSeq" id="WP_241666113.1">
    <property type="nucleotide sequence ID" value="NZ_CP181055.1"/>
</dbReference>
<dbReference type="Proteomes" id="UP000525923">
    <property type="component" value="Unassembled WGS sequence"/>
</dbReference>
<feature type="domain" description="Activator of Hsp90 ATPase homologue 1/2-like C-terminal" evidence="2">
    <location>
        <begin position="26"/>
        <end position="164"/>
    </location>
</feature>